<sequence length="200" mass="22061">MSHTLVFHLAFPFPCPHLSISQISRLYRNSRDFLLHPGFLFDTDFHISVFLSLVFPPPVFPPCVFCFSCPHLSDFPNISPLSQTLWMSILPSGQQMTSEAHGSVDEAPVHQILIPLQSAPSDTYSTGSTMSKHHQATLPSKVRISEPSQPSHGTHPSLFSSDGFEDELGSGGDEPSRAPSPMATEQHFVVHYPNYATLFG</sequence>
<keyword evidence="3" id="KW-1185">Reference proteome</keyword>
<evidence type="ECO:0000256" key="1">
    <source>
        <dbReference type="SAM" id="MobiDB-lite"/>
    </source>
</evidence>
<feature type="region of interest" description="Disordered" evidence="1">
    <location>
        <begin position="122"/>
        <end position="185"/>
    </location>
</feature>
<feature type="compositionally biased region" description="Polar residues" evidence="1">
    <location>
        <begin position="146"/>
        <end position="160"/>
    </location>
</feature>
<evidence type="ECO:0000313" key="2">
    <source>
        <dbReference type="EMBL" id="KAF9505665.1"/>
    </source>
</evidence>
<proteinExistence type="predicted"/>
<dbReference type="Proteomes" id="UP000886523">
    <property type="component" value="Unassembled WGS sequence"/>
</dbReference>
<dbReference type="EMBL" id="MU129142">
    <property type="protein sequence ID" value="KAF9505665.1"/>
    <property type="molecule type" value="Genomic_DNA"/>
</dbReference>
<accession>A0A9P6AI07</accession>
<name>A0A9P6AI07_9AGAM</name>
<dbReference type="AlphaFoldDB" id="A0A9P6AI07"/>
<evidence type="ECO:0000313" key="3">
    <source>
        <dbReference type="Proteomes" id="UP000886523"/>
    </source>
</evidence>
<reference evidence="2" key="1">
    <citation type="journal article" date="2020" name="Nat. Commun.">
        <title>Large-scale genome sequencing of mycorrhizal fungi provides insights into the early evolution of symbiotic traits.</title>
        <authorList>
            <person name="Miyauchi S."/>
            <person name="Kiss E."/>
            <person name="Kuo A."/>
            <person name="Drula E."/>
            <person name="Kohler A."/>
            <person name="Sanchez-Garcia M."/>
            <person name="Morin E."/>
            <person name="Andreopoulos B."/>
            <person name="Barry K.W."/>
            <person name="Bonito G."/>
            <person name="Buee M."/>
            <person name="Carver A."/>
            <person name="Chen C."/>
            <person name="Cichocki N."/>
            <person name="Clum A."/>
            <person name="Culley D."/>
            <person name="Crous P.W."/>
            <person name="Fauchery L."/>
            <person name="Girlanda M."/>
            <person name="Hayes R.D."/>
            <person name="Keri Z."/>
            <person name="LaButti K."/>
            <person name="Lipzen A."/>
            <person name="Lombard V."/>
            <person name="Magnuson J."/>
            <person name="Maillard F."/>
            <person name="Murat C."/>
            <person name="Nolan M."/>
            <person name="Ohm R.A."/>
            <person name="Pangilinan J."/>
            <person name="Pereira M.F."/>
            <person name="Perotto S."/>
            <person name="Peter M."/>
            <person name="Pfister S."/>
            <person name="Riley R."/>
            <person name="Sitrit Y."/>
            <person name="Stielow J.B."/>
            <person name="Szollosi G."/>
            <person name="Zifcakova L."/>
            <person name="Stursova M."/>
            <person name="Spatafora J.W."/>
            <person name="Tedersoo L."/>
            <person name="Vaario L.M."/>
            <person name="Yamada A."/>
            <person name="Yan M."/>
            <person name="Wang P."/>
            <person name="Xu J."/>
            <person name="Bruns T."/>
            <person name="Baldrian P."/>
            <person name="Vilgalys R."/>
            <person name="Dunand C."/>
            <person name="Henrissat B."/>
            <person name="Grigoriev I.V."/>
            <person name="Hibbett D."/>
            <person name="Nagy L.G."/>
            <person name="Martin F.M."/>
        </authorList>
    </citation>
    <scope>NUCLEOTIDE SEQUENCE</scope>
    <source>
        <strain evidence="2">UP504</strain>
    </source>
</reference>
<protein>
    <submittedName>
        <fullName evidence="2">Uncharacterized protein</fullName>
    </submittedName>
</protein>
<comment type="caution">
    <text evidence="2">The sequence shown here is derived from an EMBL/GenBank/DDBJ whole genome shotgun (WGS) entry which is preliminary data.</text>
</comment>
<gene>
    <name evidence="2" type="ORF">BS47DRAFT_1400202</name>
</gene>
<organism evidence="2 3">
    <name type="scientific">Hydnum rufescens UP504</name>
    <dbReference type="NCBI Taxonomy" id="1448309"/>
    <lineage>
        <taxon>Eukaryota</taxon>
        <taxon>Fungi</taxon>
        <taxon>Dikarya</taxon>
        <taxon>Basidiomycota</taxon>
        <taxon>Agaricomycotina</taxon>
        <taxon>Agaricomycetes</taxon>
        <taxon>Cantharellales</taxon>
        <taxon>Hydnaceae</taxon>
        <taxon>Hydnum</taxon>
    </lineage>
</organism>